<dbReference type="AlphaFoldDB" id="A0A0W0Y6R6"/>
<accession>A0A0W0Y6R6</accession>
<keyword evidence="3" id="KW-1185">Reference proteome</keyword>
<dbReference type="EMBL" id="LNYS01000002">
    <property type="protein sequence ID" value="KTD52657.1"/>
    <property type="molecule type" value="Genomic_DNA"/>
</dbReference>
<name>A0A0W0Y6R6_9GAMM</name>
<gene>
    <name evidence="2" type="ORF">Lqui_0110</name>
</gene>
<dbReference type="SUPFAM" id="SSF53271">
    <property type="entry name" value="PRTase-like"/>
    <property type="match status" value="1"/>
</dbReference>
<keyword evidence="2" id="KW-0328">Glycosyltransferase</keyword>
<feature type="domain" description="Phosphoribosyltransferase" evidence="1">
    <location>
        <begin position="14"/>
        <end position="187"/>
    </location>
</feature>
<organism evidence="2 3">
    <name type="scientific">Legionella quinlivanii</name>
    <dbReference type="NCBI Taxonomy" id="45073"/>
    <lineage>
        <taxon>Bacteria</taxon>
        <taxon>Pseudomonadati</taxon>
        <taxon>Pseudomonadota</taxon>
        <taxon>Gammaproteobacteria</taxon>
        <taxon>Legionellales</taxon>
        <taxon>Legionellaceae</taxon>
        <taxon>Legionella</taxon>
    </lineage>
</organism>
<dbReference type="Gene3D" id="3.40.50.2020">
    <property type="match status" value="1"/>
</dbReference>
<dbReference type="PATRIC" id="fig|45073.5.peg.116"/>
<dbReference type="Pfam" id="PF00156">
    <property type="entry name" value="Pribosyltran"/>
    <property type="match status" value="1"/>
</dbReference>
<dbReference type="GO" id="GO:0016757">
    <property type="term" value="F:glycosyltransferase activity"/>
    <property type="evidence" value="ECO:0007669"/>
    <property type="project" value="UniProtKB-KW"/>
</dbReference>
<evidence type="ECO:0000313" key="2">
    <source>
        <dbReference type="EMBL" id="KTD52657.1"/>
    </source>
</evidence>
<proteinExistence type="predicted"/>
<evidence type="ECO:0000259" key="1">
    <source>
        <dbReference type="Pfam" id="PF00156"/>
    </source>
</evidence>
<dbReference type="Proteomes" id="UP000054618">
    <property type="component" value="Unassembled WGS sequence"/>
</dbReference>
<sequence>MDKYTDRCQAGRQLATYLEKYKNSDAIVLGLPRGGVPVACEVAKKLHLPLDMLIVRKLGLPGYKELAMGAIASGGTVFFNEELIKTYKVTSEAIEAVIKSETHELLRREAVYRGKRPYPVLTGKRVILIDDGIATGATLKAAVEAIKKQNPSSITIAVPVADPVVSKELEKIVDEVVCPLLPSDIQAVGLWYDDFRQISDEEVLSLLKPIF</sequence>
<dbReference type="STRING" id="45073.Lqui_0110"/>
<reference evidence="2 3" key="1">
    <citation type="submission" date="2015-11" db="EMBL/GenBank/DDBJ databases">
        <title>Genomic analysis of 38 Legionella species identifies large and diverse effector repertoires.</title>
        <authorList>
            <person name="Burstein D."/>
            <person name="Amaro F."/>
            <person name="Zusman T."/>
            <person name="Lifshitz Z."/>
            <person name="Cohen O."/>
            <person name="Gilbert J.A."/>
            <person name="Pupko T."/>
            <person name="Shuman H.A."/>
            <person name="Segal G."/>
        </authorList>
    </citation>
    <scope>NUCLEOTIDE SEQUENCE [LARGE SCALE GENOMIC DNA]</scope>
    <source>
        <strain evidence="2 3">CDC#1442-AUS-E</strain>
    </source>
</reference>
<protein>
    <submittedName>
        <fullName evidence="2">Phosphoribosyltransferase</fullName>
    </submittedName>
</protein>
<dbReference type="InterPro" id="IPR000836">
    <property type="entry name" value="PRTase_dom"/>
</dbReference>
<dbReference type="InterPro" id="IPR029057">
    <property type="entry name" value="PRTase-like"/>
</dbReference>
<dbReference type="Gene3D" id="3.30.1310.20">
    <property type="entry name" value="PRTase-like"/>
    <property type="match status" value="1"/>
</dbReference>
<dbReference type="CDD" id="cd06223">
    <property type="entry name" value="PRTases_typeI"/>
    <property type="match status" value="1"/>
</dbReference>
<evidence type="ECO:0000313" key="3">
    <source>
        <dbReference type="Proteomes" id="UP000054618"/>
    </source>
</evidence>
<dbReference type="OrthoDB" id="9810066at2"/>
<dbReference type="RefSeq" id="WP_058506248.1">
    <property type="nucleotide sequence ID" value="NZ_CAAAIK010000018.1"/>
</dbReference>
<keyword evidence="2" id="KW-0808">Transferase</keyword>
<comment type="caution">
    <text evidence="2">The sequence shown here is derived from an EMBL/GenBank/DDBJ whole genome shotgun (WGS) entry which is preliminary data.</text>
</comment>